<feature type="active site" description="Nucleophile" evidence="6">
    <location>
        <position position="234"/>
    </location>
</feature>
<dbReference type="Proteomes" id="UP000614996">
    <property type="component" value="Unassembled WGS sequence"/>
</dbReference>
<evidence type="ECO:0000256" key="2">
    <source>
        <dbReference type="ARBA" id="ARBA00022679"/>
    </source>
</evidence>
<evidence type="ECO:0000256" key="6">
    <source>
        <dbReference type="PROSITE-ProRule" id="PRU01373"/>
    </source>
</evidence>
<keyword evidence="11" id="KW-1185">Reference proteome</keyword>
<dbReference type="InterPro" id="IPR050979">
    <property type="entry name" value="LD-transpeptidase"/>
</dbReference>
<dbReference type="GO" id="GO:0005576">
    <property type="term" value="C:extracellular region"/>
    <property type="evidence" value="ECO:0007669"/>
    <property type="project" value="TreeGrafter"/>
</dbReference>
<dbReference type="GO" id="GO:0016740">
    <property type="term" value="F:transferase activity"/>
    <property type="evidence" value="ECO:0007669"/>
    <property type="project" value="UniProtKB-KW"/>
</dbReference>
<dbReference type="Gene3D" id="2.40.440.10">
    <property type="entry name" value="L,D-transpeptidase catalytic domain-like"/>
    <property type="match status" value="1"/>
</dbReference>
<keyword evidence="5 6" id="KW-0961">Cell wall biogenesis/degradation</keyword>
<comment type="pathway">
    <text evidence="1 6">Cell wall biogenesis; peptidoglycan biosynthesis.</text>
</comment>
<keyword evidence="4 6" id="KW-0573">Peptidoglycan synthesis</keyword>
<evidence type="ECO:0000256" key="3">
    <source>
        <dbReference type="ARBA" id="ARBA00022960"/>
    </source>
</evidence>
<dbReference type="PANTHER" id="PTHR30582">
    <property type="entry name" value="L,D-TRANSPEPTIDASE"/>
    <property type="match status" value="1"/>
</dbReference>
<accession>A0A8J4EMN3</accession>
<feature type="compositionally biased region" description="Low complexity" evidence="7">
    <location>
        <begin position="49"/>
        <end position="60"/>
    </location>
</feature>
<dbReference type="PROSITE" id="PS52029">
    <property type="entry name" value="LD_TPASE"/>
    <property type="match status" value="1"/>
</dbReference>
<reference evidence="10" key="2">
    <citation type="submission" date="2021-02" db="EMBL/GenBank/DDBJ databases">
        <title>Whole genome shotgun sequence of Actinocatenispora sp. strain NUM-2625.</title>
        <authorList>
            <person name="Oyunbileg N."/>
            <person name="Iizaka Y."/>
            <person name="Davaapurev BO."/>
            <person name="Fukumoto A."/>
            <person name="Batkhuu J."/>
            <person name="Anzai Y."/>
        </authorList>
    </citation>
    <scope>NUCLEOTIDE SEQUENCE</scope>
    <source>
        <strain evidence="10">NUM-2625</strain>
    </source>
</reference>
<feature type="domain" description="L,D-TPase catalytic" evidence="8">
    <location>
        <begin position="132"/>
        <end position="257"/>
    </location>
</feature>
<evidence type="ECO:0000256" key="1">
    <source>
        <dbReference type="ARBA" id="ARBA00004752"/>
    </source>
</evidence>
<dbReference type="EMBL" id="BOPO01000124">
    <property type="protein sequence ID" value="GIL30577.1"/>
    <property type="molecule type" value="Genomic_DNA"/>
</dbReference>
<evidence type="ECO:0000256" key="5">
    <source>
        <dbReference type="ARBA" id="ARBA00023316"/>
    </source>
</evidence>
<dbReference type="SUPFAM" id="SSF141523">
    <property type="entry name" value="L,D-transpeptidase catalytic domain-like"/>
    <property type="match status" value="1"/>
</dbReference>
<keyword evidence="3 6" id="KW-0133">Cell shape</keyword>
<evidence type="ECO:0000313" key="11">
    <source>
        <dbReference type="Proteomes" id="UP000614996"/>
    </source>
</evidence>
<evidence type="ECO:0000313" key="10">
    <source>
        <dbReference type="EMBL" id="GIL30577.1"/>
    </source>
</evidence>
<dbReference type="AlphaFoldDB" id="A0A8J4EMN3"/>
<dbReference type="CDD" id="cd16913">
    <property type="entry name" value="YkuD_like"/>
    <property type="match status" value="1"/>
</dbReference>
<dbReference type="GO" id="GO:0018104">
    <property type="term" value="P:peptidoglycan-protein cross-linking"/>
    <property type="evidence" value="ECO:0007669"/>
    <property type="project" value="TreeGrafter"/>
</dbReference>
<evidence type="ECO:0000256" key="7">
    <source>
        <dbReference type="SAM" id="MobiDB-lite"/>
    </source>
</evidence>
<sequence length="258" mass="27129">MQLLSSFHRGRRRGLAIAVGVAVLAVAVALVLVSRGVPDPRAGATVRRPTGSPAPSSAGSTVVATLHHDVPRYPRPGAGSDGVAPGRWYGRPSMLPVIARKPGWVRVRLAQRPNGSTTWLRARDVSLGSTPYRLVVDLGDTHLRLYERGRLALSVPAGVGAPDDPTPAGHFFVAFDQAPPPGEPGYGPFIVVTSAHSEVISDWAGSGDAVVGIHGPLGEDGRIGTGGARISHGCIRLHDRSLRRLRQVPPGTPIDVVR</sequence>
<dbReference type="GO" id="GO:0008360">
    <property type="term" value="P:regulation of cell shape"/>
    <property type="evidence" value="ECO:0007669"/>
    <property type="project" value="UniProtKB-UniRule"/>
</dbReference>
<comment type="caution">
    <text evidence="10">The sequence shown here is derived from an EMBL/GenBank/DDBJ whole genome shotgun (WGS) entry which is preliminary data.</text>
</comment>
<dbReference type="GO" id="GO:0071555">
    <property type="term" value="P:cell wall organization"/>
    <property type="evidence" value="ECO:0007669"/>
    <property type="project" value="UniProtKB-UniRule"/>
</dbReference>
<evidence type="ECO:0000259" key="8">
    <source>
        <dbReference type="PROSITE" id="PS52029"/>
    </source>
</evidence>
<dbReference type="GO" id="GO:0071972">
    <property type="term" value="F:peptidoglycan L,D-transpeptidase activity"/>
    <property type="evidence" value="ECO:0007669"/>
    <property type="project" value="TreeGrafter"/>
</dbReference>
<dbReference type="RefSeq" id="WP_207122410.1">
    <property type="nucleotide sequence ID" value="NZ_BOPO01000001.1"/>
</dbReference>
<feature type="active site" description="Proton donor/acceptor" evidence="6">
    <location>
        <position position="214"/>
    </location>
</feature>
<evidence type="ECO:0000313" key="9">
    <source>
        <dbReference type="EMBL" id="GIL24784.1"/>
    </source>
</evidence>
<protein>
    <recommendedName>
        <fullName evidence="8">L,D-TPase catalytic domain-containing protein</fullName>
    </recommendedName>
</protein>
<evidence type="ECO:0000256" key="4">
    <source>
        <dbReference type="ARBA" id="ARBA00022984"/>
    </source>
</evidence>
<keyword evidence="2" id="KW-0808">Transferase</keyword>
<name>A0A8J4EMN3_9ACTN</name>
<proteinExistence type="predicted"/>
<reference evidence="11" key="1">
    <citation type="journal article" date="2021" name="Int. J. Syst. Evol. Microbiol.">
        <title>Actinocatenispora comari sp. nov., an endophytic actinomycete isolated from aerial parts of Comarum salesowianum.</title>
        <authorList>
            <person name="Oyunbileg N."/>
            <person name="Iizaka Y."/>
            <person name="Hamada M."/>
            <person name="Davaapurev B.O."/>
            <person name="Fukumoto A."/>
            <person name="Tsetseg B."/>
            <person name="Kato F."/>
            <person name="Tamura T."/>
            <person name="Batkhuu J."/>
            <person name="Anzai Y."/>
        </authorList>
    </citation>
    <scope>NUCLEOTIDE SEQUENCE [LARGE SCALE GENOMIC DNA]</scope>
    <source>
        <strain evidence="11">NUM-2625</strain>
    </source>
</reference>
<feature type="region of interest" description="Disordered" evidence="7">
    <location>
        <begin position="40"/>
        <end position="60"/>
    </location>
</feature>
<dbReference type="InterPro" id="IPR005490">
    <property type="entry name" value="LD_TPept_cat_dom"/>
</dbReference>
<dbReference type="Pfam" id="PF03734">
    <property type="entry name" value="YkuD"/>
    <property type="match status" value="1"/>
</dbReference>
<dbReference type="InterPro" id="IPR038063">
    <property type="entry name" value="Transpep_catalytic_dom"/>
</dbReference>
<dbReference type="EMBL" id="BOPO01000001">
    <property type="protein sequence ID" value="GIL24784.1"/>
    <property type="molecule type" value="Genomic_DNA"/>
</dbReference>
<organism evidence="10 11">
    <name type="scientific">Actinocatenispora comari</name>
    <dbReference type="NCBI Taxonomy" id="2807577"/>
    <lineage>
        <taxon>Bacteria</taxon>
        <taxon>Bacillati</taxon>
        <taxon>Actinomycetota</taxon>
        <taxon>Actinomycetes</taxon>
        <taxon>Micromonosporales</taxon>
        <taxon>Micromonosporaceae</taxon>
        <taxon>Actinocatenispora</taxon>
    </lineage>
</organism>
<gene>
    <name evidence="9" type="ORF">NUM_00390</name>
    <name evidence="10" type="ORF">NUM_58310</name>
</gene>
<dbReference type="UniPathway" id="UPA00219"/>